<name>A0A7G2DBF9_9EURY</name>
<accession>A0A7G2DBF9</accession>
<evidence type="ECO:0000256" key="2">
    <source>
        <dbReference type="SAM" id="Phobius"/>
    </source>
</evidence>
<dbReference type="Proteomes" id="UP000516304">
    <property type="component" value="Chromosome TIRI35C"/>
</dbReference>
<dbReference type="EMBL" id="LR881183">
    <property type="protein sequence ID" value="CAD5245320.1"/>
    <property type="molecule type" value="Genomic_DNA"/>
</dbReference>
<feature type="transmembrane region" description="Helical" evidence="2">
    <location>
        <begin position="59"/>
        <end position="79"/>
    </location>
</feature>
<evidence type="ECO:0000313" key="3">
    <source>
        <dbReference type="EMBL" id="CAD5245320.1"/>
    </source>
</evidence>
<gene>
    <name evidence="3" type="ORF">TIRI35C_2166</name>
</gene>
<evidence type="ECO:0000256" key="1">
    <source>
        <dbReference type="SAM" id="MobiDB-lite"/>
    </source>
</evidence>
<feature type="region of interest" description="Disordered" evidence="1">
    <location>
        <begin position="86"/>
        <end position="107"/>
    </location>
</feature>
<keyword evidence="2" id="KW-0472">Membrane</keyword>
<feature type="compositionally biased region" description="Polar residues" evidence="1">
    <location>
        <begin position="98"/>
        <end position="107"/>
    </location>
</feature>
<sequence length="107" mass="11566">MASSCEGTVKRIAVGLILLYLTGFLILYYSIRKLICLSVDCRGYPGPVASMSPVYGLDMAVAVFVVGTLFLLVMLYLSFGFDGASSEKEMDEDEKTSSVENSSDLKG</sequence>
<protein>
    <submittedName>
        <fullName evidence="3">Uncharacterized protein</fullName>
    </submittedName>
</protein>
<feature type="transmembrane region" description="Helical" evidence="2">
    <location>
        <begin position="12"/>
        <end position="31"/>
    </location>
</feature>
<keyword evidence="4" id="KW-1185">Reference proteome</keyword>
<dbReference type="AlphaFoldDB" id="A0A7G2DBF9"/>
<evidence type="ECO:0000313" key="4">
    <source>
        <dbReference type="Proteomes" id="UP000516304"/>
    </source>
</evidence>
<keyword evidence="2" id="KW-0812">Transmembrane</keyword>
<keyword evidence="2" id="KW-1133">Transmembrane helix</keyword>
<proteinExistence type="predicted"/>
<dbReference type="KEGG" id="tcq:TIRI35C_2166"/>
<organism evidence="3 4">
    <name type="scientific">Thermococcus camini</name>
    <dbReference type="NCBI Taxonomy" id="2016373"/>
    <lineage>
        <taxon>Archaea</taxon>
        <taxon>Methanobacteriati</taxon>
        <taxon>Methanobacteriota</taxon>
        <taxon>Thermococci</taxon>
        <taxon>Thermococcales</taxon>
        <taxon>Thermococcaceae</taxon>
        <taxon>Thermococcus</taxon>
    </lineage>
</organism>
<reference evidence="3 4" key="1">
    <citation type="submission" date="2020-09" db="EMBL/GenBank/DDBJ databases">
        <authorList>
            <person name="Courtine D."/>
        </authorList>
    </citation>
    <scope>NUCLEOTIDE SEQUENCE [LARGE SCALE GENOMIC DNA]</scope>
    <source>
        <strain evidence="3 4">IRI35c</strain>
    </source>
</reference>